<dbReference type="EMBL" id="VBOU01000096">
    <property type="protein sequence ID" value="TMQ52578.1"/>
    <property type="molecule type" value="Genomic_DNA"/>
</dbReference>
<organism evidence="1 2">
    <name type="scientific">Eiseniibacteriota bacterium</name>
    <dbReference type="NCBI Taxonomy" id="2212470"/>
    <lineage>
        <taxon>Bacteria</taxon>
        <taxon>Candidatus Eiseniibacteriota</taxon>
    </lineage>
</organism>
<evidence type="ECO:0000313" key="1">
    <source>
        <dbReference type="EMBL" id="TMQ52578.1"/>
    </source>
</evidence>
<gene>
    <name evidence="1" type="ORF">E6K74_11770</name>
</gene>
<evidence type="ECO:0008006" key="3">
    <source>
        <dbReference type="Google" id="ProtNLM"/>
    </source>
</evidence>
<dbReference type="AlphaFoldDB" id="A0A538SMH6"/>
<comment type="caution">
    <text evidence="1">The sequence shown here is derived from an EMBL/GenBank/DDBJ whole genome shotgun (WGS) entry which is preliminary data.</text>
</comment>
<accession>A0A538SMH6</accession>
<proteinExistence type="predicted"/>
<reference evidence="1 2" key="1">
    <citation type="journal article" date="2019" name="Nat. Microbiol.">
        <title>Mediterranean grassland soil C-N compound turnover is dependent on rainfall and depth, and is mediated by genomically divergent microorganisms.</title>
        <authorList>
            <person name="Diamond S."/>
            <person name="Andeer P.F."/>
            <person name="Li Z."/>
            <person name="Crits-Christoph A."/>
            <person name="Burstein D."/>
            <person name="Anantharaman K."/>
            <person name="Lane K.R."/>
            <person name="Thomas B.C."/>
            <person name="Pan C."/>
            <person name="Northen T.R."/>
            <person name="Banfield J.F."/>
        </authorList>
    </citation>
    <scope>NUCLEOTIDE SEQUENCE [LARGE SCALE GENOMIC DNA]</scope>
    <source>
        <strain evidence="1">WS_4</strain>
    </source>
</reference>
<evidence type="ECO:0000313" key="2">
    <source>
        <dbReference type="Proteomes" id="UP000319829"/>
    </source>
</evidence>
<protein>
    <recommendedName>
        <fullName evidence="3">Tetratricopeptide repeat protein</fullName>
    </recommendedName>
</protein>
<name>A0A538SMH6_UNCEI</name>
<sequence>MAGDDLDLPHRNKLRSVFEEGGGAKVVAFIQGTADPELRRKLYALARQVLPDRSDVKRRFDDVIRIARAGIAEGLRQAELASARSHADEARECIDFANRVSYNLAADLAECWPGDEARRERRHLETGLRAAYDCIVWRQELGKPPDRRAMAHWAAGMHQLSLGNLVEAVFGFEAALGLAVQAAAASPATSEPKPEAYVKPGGDFGVILYYGYAGIARHLIGDASGSRQFEKACAAFEGTTQTSKDEEALEDAKFGLDQLRWVERKFVGAGTAAATSK</sequence>
<dbReference type="Proteomes" id="UP000319829">
    <property type="component" value="Unassembled WGS sequence"/>
</dbReference>